<accession>A0A923NPF8</accession>
<evidence type="ECO:0000256" key="1">
    <source>
        <dbReference type="SAM" id="SignalP"/>
    </source>
</evidence>
<dbReference type="Pfam" id="PF16107">
    <property type="entry name" value="DUF4825"/>
    <property type="match status" value="1"/>
</dbReference>
<comment type="caution">
    <text evidence="3">The sequence shown here is derived from an EMBL/GenBank/DDBJ whole genome shotgun (WGS) entry which is preliminary data.</text>
</comment>
<keyword evidence="1" id="KW-0732">Signal</keyword>
<evidence type="ECO:0000313" key="4">
    <source>
        <dbReference type="Proteomes" id="UP000602647"/>
    </source>
</evidence>
<protein>
    <submittedName>
        <fullName evidence="3">DUF4825 domain-containing protein</fullName>
    </submittedName>
</protein>
<dbReference type="RefSeq" id="WP_187303787.1">
    <property type="nucleotide sequence ID" value="NZ_JACRYT010000017.1"/>
</dbReference>
<proteinExistence type="predicted"/>
<feature type="domain" description="DUF4825" evidence="2">
    <location>
        <begin position="339"/>
        <end position="427"/>
    </location>
</feature>
<sequence length="469" mass="53100">MKKRVFVLFCFLAAMLLTVCGCGSSSDKDTASEPETVKEKVYYAAFEVPKGWKEKMVEPYPSEAKFYQYDGEGSYTVSFVKTDSIDTLEKECEELLFAPVSDLEKTEGIQVERKDAEMGGQPAKQIVVTFKADGDLRKKDHKWIITGMETRIGAYFVQGTGINSEKRQAAYDEVLDSFTITDKMDEEVYAQNTGQAGELLFPLSGWVTRTETYLGMVSYSTEEDTIRLIPLKEDETADEAINRAYRENDFYEAERAWAKEVKNKTIDKGKVVRMKTSAGGESNRTSITGAYILNIAQNQEGKDVCVVLSSYEKQKKFPYPEMLRSFQSAELAMERVNTLWENRTKYAGDNSKARTLSDGAGFGDFGTYTIKLVTEKEPYGMILQYEKPLSVKTEEQREQQREQLTRQAGIVLGLVENLEFVEIQSNGEKLRVTEDDANCLRNRNIKKLGQEKAQLTDYVLEGMWNGSAL</sequence>
<reference evidence="3" key="1">
    <citation type="submission" date="2020-08" db="EMBL/GenBank/DDBJ databases">
        <title>Genome public.</title>
        <authorList>
            <person name="Liu C."/>
            <person name="Sun Q."/>
        </authorList>
    </citation>
    <scope>NUCLEOTIDE SEQUENCE</scope>
    <source>
        <strain evidence="3">BX12</strain>
    </source>
</reference>
<feature type="signal peptide" evidence="1">
    <location>
        <begin position="1"/>
        <end position="25"/>
    </location>
</feature>
<dbReference type="InterPro" id="IPR032250">
    <property type="entry name" value="DUF4825"/>
</dbReference>
<feature type="chain" id="PRO_5036973030" evidence="1">
    <location>
        <begin position="26"/>
        <end position="469"/>
    </location>
</feature>
<keyword evidence="4" id="KW-1185">Reference proteome</keyword>
<dbReference type="PROSITE" id="PS51257">
    <property type="entry name" value="PROKAR_LIPOPROTEIN"/>
    <property type="match status" value="1"/>
</dbReference>
<gene>
    <name evidence="3" type="ORF">H9L42_12745</name>
</gene>
<name>A0A923NPF8_9FIRM</name>
<dbReference type="AlphaFoldDB" id="A0A923NPF8"/>
<dbReference type="Proteomes" id="UP000602647">
    <property type="component" value="Unassembled WGS sequence"/>
</dbReference>
<organism evidence="3 4">
    <name type="scientific">Zhenpiania hominis</name>
    <dbReference type="NCBI Taxonomy" id="2763644"/>
    <lineage>
        <taxon>Bacteria</taxon>
        <taxon>Bacillati</taxon>
        <taxon>Bacillota</taxon>
        <taxon>Clostridia</taxon>
        <taxon>Peptostreptococcales</taxon>
        <taxon>Anaerovoracaceae</taxon>
        <taxon>Zhenpiania</taxon>
    </lineage>
</organism>
<dbReference type="EMBL" id="JACRYT010000017">
    <property type="protein sequence ID" value="MBC6680689.1"/>
    <property type="molecule type" value="Genomic_DNA"/>
</dbReference>
<evidence type="ECO:0000313" key="3">
    <source>
        <dbReference type="EMBL" id="MBC6680689.1"/>
    </source>
</evidence>
<evidence type="ECO:0000259" key="2">
    <source>
        <dbReference type="Pfam" id="PF16107"/>
    </source>
</evidence>